<gene>
    <name evidence="5" type="ORF">HMPREF0682_2306</name>
</gene>
<name>U2SFC9_9ACTN</name>
<dbReference type="AlphaFoldDB" id="U2SFC9"/>
<dbReference type="InterPro" id="IPR036291">
    <property type="entry name" value="NAD(P)-bd_dom_sf"/>
</dbReference>
<dbReference type="CDD" id="cd05233">
    <property type="entry name" value="SDR_c"/>
    <property type="match status" value="1"/>
</dbReference>
<dbReference type="PRINTS" id="PR00081">
    <property type="entry name" value="GDHRDH"/>
</dbReference>
<evidence type="ECO:0000256" key="1">
    <source>
        <dbReference type="ARBA" id="ARBA00006484"/>
    </source>
</evidence>
<dbReference type="InterPro" id="IPR002347">
    <property type="entry name" value="SDR_fam"/>
</dbReference>
<protein>
    <submittedName>
        <fullName evidence="5">KR domain protein</fullName>
    </submittedName>
</protein>
<dbReference type="GO" id="GO:0016020">
    <property type="term" value="C:membrane"/>
    <property type="evidence" value="ECO:0007669"/>
    <property type="project" value="TreeGrafter"/>
</dbReference>
<comment type="caution">
    <text evidence="5">The sequence shown here is derived from an EMBL/GenBank/DDBJ whole genome shotgun (WGS) entry which is preliminary data.</text>
</comment>
<keyword evidence="6" id="KW-1185">Reference proteome</keyword>
<proteinExistence type="inferred from homology"/>
<organism evidence="5 6">
    <name type="scientific">Propionibacterium acidifaciens F0233</name>
    <dbReference type="NCBI Taxonomy" id="553198"/>
    <lineage>
        <taxon>Bacteria</taxon>
        <taxon>Bacillati</taxon>
        <taxon>Actinomycetota</taxon>
        <taxon>Actinomycetes</taxon>
        <taxon>Propionibacteriales</taxon>
        <taxon>Propionibacteriaceae</taxon>
        <taxon>Propionibacterium</taxon>
    </lineage>
</organism>
<evidence type="ECO:0000313" key="5">
    <source>
        <dbReference type="EMBL" id="ERK61387.1"/>
    </source>
</evidence>
<dbReference type="Gene3D" id="3.40.50.720">
    <property type="entry name" value="NAD(P)-binding Rossmann-like Domain"/>
    <property type="match status" value="1"/>
</dbReference>
<evidence type="ECO:0000313" key="6">
    <source>
        <dbReference type="Proteomes" id="UP000017052"/>
    </source>
</evidence>
<dbReference type="PRINTS" id="PR00080">
    <property type="entry name" value="SDRFAMILY"/>
</dbReference>
<dbReference type="PANTHER" id="PTHR44196:SF2">
    <property type="entry name" value="SHORT-CHAIN DEHYDROGENASE-RELATED"/>
    <property type="match status" value="1"/>
</dbReference>
<keyword evidence="4" id="KW-0472">Membrane</keyword>
<feature type="transmembrane region" description="Helical" evidence="4">
    <location>
        <begin position="100"/>
        <end position="121"/>
    </location>
</feature>
<dbReference type="EMBL" id="ACVN02000054">
    <property type="protein sequence ID" value="ERK61387.1"/>
    <property type="molecule type" value="Genomic_DNA"/>
</dbReference>
<dbReference type="SUPFAM" id="SSF51735">
    <property type="entry name" value="NAD(P)-binding Rossmann-fold domains"/>
    <property type="match status" value="1"/>
</dbReference>
<dbReference type="PANTHER" id="PTHR44196">
    <property type="entry name" value="DEHYDROGENASE/REDUCTASE SDR FAMILY MEMBER 7B"/>
    <property type="match status" value="1"/>
</dbReference>
<keyword evidence="2" id="KW-0560">Oxidoreductase</keyword>
<accession>U2SFC9</accession>
<evidence type="ECO:0000256" key="4">
    <source>
        <dbReference type="SAM" id="Phobius"/>
    </source>
</evidence>
<dbReference type="Pfam" id="PF00106">
    <property type="entry name" value="adh_short"/>
    <property type="match status" value="1"/>
</dbReference>
<keyword evidence="4" id="KW-1133">Transmembrane helix</keyword>
<evidence type="ECO:0000256" key="3">
    <source>
        <dbReference type="RuleBase" id="RU000363"/>
    </source>
</evidence>
<keyword evidence="4" id="KW-0812">Transmembrane</keyword>
<dbReference type="PIRSF" id="PIRSF000126">
    <property type="entry name" value="11-beta-HSD1"/>
    <property type="match status" value="1"/>
</dbReference>
<dbReference type="GO" id="GO:0016491">
    <property type="term" value="F:oxidoreductase activity"/>
    <property type="evidence" value="ECO:0007669"/>
    <property type="project" value="UniProtKB-KW"/>
</dbReference>
<sequence length="260" mass="26841">MAMATALVTGGSSGIGLAFAHALAARGDDLVLVARDGSRLDVAAQQLRARHGVAVETLPADLSDPAGIRTVEAFIDAHEIDVLVNGAGFAAHADLLDADWSGHAGALTAMALAVLVLSGAAGRQMVRRGAGGIVNVASVNALIDADVYSATKRWVVSYTEALAGRLAGTGVHATVVLPGWARTNYHAAAGMRRPRLPGWAWVEPEQVAAEALAALDAGRVQVTPKAIWRAAAWALRHGPVGLSRLVASKVRSGHDRQGAR</sequence>
<reference evidence="5" key="1">
    <citation type="submission" date="2013-08" db="EMBL/GenBank/DDBJ databases">
        <authorList>
            <person name="Durkin A.S."/>
            <person name="Haft D.R."/>
            <person name="McCorrison J."/>
            <person name="Torralba M."/>
            <person name="Gillis M."/>
            <person name="Haft D.H."/>
            <person name="Methe B."/>
            <person name="Sutton G."/>
            <person name="Nelson K.E."/>
        </authorList>
    </citation>
    <scope>NUCLEOTIDE SEQUENCE [LARGE SCALE GENOMIC DNA]</scope>
    <source>
        <strain evidence="5">F0233</strain>
    </source>
</reference>
<dbReference type="Proteomes" id="UP000017052">
    <property type="component" value="Unassembled WGS sequence"/>
</dbReference>
<comment type="similarity">
    <text evidence="1 3">Belongs to the short-chain dehydrogenases/reductases (SDR) family.</text>
</comment>
<evidence type="ECO:0000256" key="2">
    <source>
        <dbReference type="ARBA" id="ARBA00023002"/>
    </source>
</evidence>